<keyword evidence="3" id="KW-1185">Reference proteome</keyword>
<accession>A0ABS8H5F4</accession>
<protein>
    <submittedName>
        <fullName evidence="2">PilZ domain-containing protein</fullName>
    </submittedName>
</protein>
<gene>
    <name evidence="2" type="ORF">LL253_12685</name>
</gene>
<dbReference type="EMBL" id="JAJGNP010000010">
    <property type="protein sequence ID" value="MCC4233541.1"/>
    <property type="molecule type" value="Genomic_DNA"/>
</dbReference>
<name>A0ABS8H5F4_9SPHN</name>
<reference evidence="2 3" key="1">
    <citation type="submission" date="2021-10" db="EMBL/GenBank/DDBJ databases">
        <title>The diversity and Nitrogen Metabolism of Culturable Nitrate-Utilizing Bacteria Within the Oxygen Minimum Zone of the Changjiang (Yangtze River)Estuary.</title>
        <authorList>
            <person name="Zhang D."/>
            <person name="Zheng J."/>
            <person name="Liu S."/>
            <person name="He W."/>
        </authorList>
    </citation>
    <scope>NUCLEOTIDE SEQUENCE [LARGE SCALE GENOMIC DNA]</scope>
    <source>
        <strain evidence="2 3">FXH275-2</strain>
    </source>
</reference>
<comment type="caution">
    <text evidence="2">The sequence shown here is derived from an EMBL/GenBank/DDBJ whole genome shotgun (WGS) entry which is preliminary data.</text>
</comment>
<dbReference type="Pfam" id="PF07238">
    <property type="entry name" value="PilZ"/>
    <property type="match status" value="1"/>
</dbReference>
<feature type="domain" description="PilZ" evidence="1">
    <location>
        <begin position="16"/>
        <end position="87"/>
    </location>
</feature>
<organism evidence="2 3">
    <name type="scientific">Sphingobium soli</name>
    <dbReference type="NCBI Taxonomy" id="1591116"/>
    <lineage>
        <taxon>Bacteria</taxon>
        <taxon>Pseudomonadati</taxon>
        <taxon>Pseudomonadota</taxon>
        <taxon>Alphaproteobacteria</taxon>
        <taxon>Sphingomonadales</taxon>
        <taxon>Sphingomonadaceae</taxon>
        <taxon>Sphingobium</taxon>
    </lineage>
</organism>
<dbReference type="SUPFAM" id="SSF141371">
    <property type="entry name" value="PilZ domain-like"/>
    <property type="match status" value="1"/>
</dbReference>
<dbReference type="Proteomes" id="UP001198830">
    <property type="component" value="Unassembled WGS sequence"/>
</dbReference>
<evidence type="ECO:0000313" key="3">
    <source>
        <dbReference type="Proteomes" id="UP001198830"/>
    </source>
</evidence>
<evidence type="ECO:0000259" key="1">
    <source>
        <dbReference type="Pfam" id="PF07238"/>
    </source>
</evidence>
<sequence>MTQSEPRTELSFGPTRAPRHKLFEPVSLWRDGASVRGHLLDLSATGALCHSDTLFGAGDRVLIDADCLGVAGRVVWAGGKRFGLHFDAALPGPVIERVLHQG</sequence>
<proteinExistence type="predicted"/>
<dbReference type="InterPro" id="IPR009875">
    <property type="entry name" value="PilZ_domain"/>
</dbReference>
<evidence type="ECO:0000313" key="2">
    <source>
        <dbReference type="EMBL" id="MCC4233541.1"/>
    </source>
</evidence>
<dbReference type="RefSeq" id="WP_009822725.1">
    <property type="nucleotide sequence ID" value="NZ_JAJGNP010000010.1"/>
</dbReference>